<protein>
    <recommendedName>
        <fullName evidence="3">Transposase</fullName>
    </recommendedName>
</protein>
<dbReference type="AlphaFoldDB" id="A0A7J3Z705"/>
<comment type="caution">
    <text evidence="2">The sequence shown here is derived from an EMBL/GenBank/DDBJ whole genome shotgun (WGS) entry which is preliminary data.</text>
</comment>
<name>A0A7J3Z705_9CREN</name>
<dbReference type="EMBL" id="DRYQ01000068">
    <property type="protein sequence ID" value="HHQ50629.1"/>
    <property type="molecule type" value="Genomic_DNA"/>
</dbReference>
<dbReference type="NCBIfam" id="TIGR01766">
    <property type="entry name" value="IS200/IS605 family accessory protein TnpB-like domain"/>
    <property type="match status" value="1"/>
</dbReference>
<organism evidence="2">
    <name type="scientific">Ignisphaera aggregans</name>
    <dbReference type="NCBI Taxonomy" id="334771"/>
    <lineage>
        <taxon>Archaea</taxon>
        <taxon>Thermoproteota</taxon>
        <taxon>Thermoprotei</taxon>
        <taxon>Desulfurococcales</taxon>
        <taxon>Desulfurococcaceae</taxon>
        <taxon>Ignisphaera</taxon>
    </lineage>
</organism>
<keyword evidence="1" id="KW-0238">DNA-binding</keyword>
<proteinExistence type="predicted"/>
<accession>A0A7J3Z705</accession>
<evidence type="ECO:0000256" key="1">
    <source>
        <dbReference type="ARBA" id="ARBA00023125"/>
    </source>
</evidence>
<gene>
    <name evidence="2" type="ORF">ENM66_04680</name>
</gene>
<evidence type="ECO:0000313" key="2">
    <source>
        <dbReference type="EMBL" id="HHQ50629.1"/>
    </source>
</evidence>
<dbReference type="GO" id="GO:0003677">
    <property type="term" value="F:DNA binding"/>
    <property type="evidence" value="ECO:0007669"/>
    <property type="project" value="UniProtKB-KW"/>
</dbReference>
<sequence>MVRKAIEKHRERIENISWDYSHKIGDLIAGLALRHRSIVLEDLEKLKDNAKRGRRFNKRLTLWFYRRVQFCVEYEARERGLLVARVNVAS</sequence>
<evidence type="ECO:0008006" key="3">
    <source>
        <dbReference type="Google" id="ProtNLM"/>
    </source>
</evidence>
<reference evidence="2" key="1">
    <citation type="journal article" date="2020" name="mSystems">
        <title>Genome- and Community-Level Interaction Insights into Carbon Utilization and Element Cycling Functions of Hydrothermarchaeota in Hydrothermal Sediment.</title>
        <authorList>
            <person name="Zhou Z."/>
            <person name="Liu Y."/>
            <person name="Xu W."/>
            <person name="Pan J."/>
            <person name="Luo Z.H."/>
            <person name="Li M."/>
        </authorList>
    </citation>
    <scope>NUCLEOTIDE SEQUENCE [LARGE SCALE GENOMIC DNA]</scope>
    <source>
        <strain evidence="2">SpSt-1105</strain>
    </source>
</reference>
<dbReference type="InterPro" id="IPR010095">
    <property type="entry name" value="Cas12f1-like_TNB"/>
</dbReference>